<comment type="caution">
    <text evidence="2">The sequence shown here is derived from an EMBL/GenBank/DDBJ whole genome shotgun (WGS) entry which is preliminary data.</text>
</comment>
<organism evidence="2 3">
    <name type="scientific">Lentilactobacillus sunkii DSM 19904</name>
    <dbReference type="NCBI Taxonomy" id="1423808"/>
    <lineage>
        <taxon>Bacteria</taxon>
        <taxon>Bacillati</taxon>
        <taxon>Bacillota</taxon>
        <taxon>Bacilli</taxon>
        <taxon>Lactobacillales</taxon>
        <taxon>Lactobacillaceae</taxon>
        <taxon>Lentilactobacillus</taxon>
    </lineage>
</organism>
<dbReference type="Proteomes" id="UP000051581">
    <property type="component" value="Unassembled WGS sequence"/>
</dbReference>
<dbReference type="InterPro" id="IPR012338">
    <property type="entry name" value="Beta-lactam/transpept-like"/>
</dbReference>
<dbReference type="PANTHER" id="PTHR35333:SF3">
    <property type="entry name" value="BETA-LACTAMASE-TYPE TRANSPEPTIDASE FOLD CONTAINING PROTEIN"/>
    <property type="match status" value="1"/>
</dbReference>
<feature type="domain" description="Beta-lactamase class A catalytic" evidence="1">
    <location>
        <begin position="28"/>
        <end position="224"/>
    </location>
</feature>
<evidence type="ECO:0000313" key="2">
    <source>
        <dbReference type="EMBL" id="KRK89944.1"/>
    </source>
</evidence>
<sequence length="251" mass="27857">MSNELSDKIDQILSGSQYDYGLLIRMDGQTLVEHESQMSFPSASLIKLAILADILDSGIDLNQMVPVSADQLVGGAGVLQLLEPRKWLLRDLLALMISDSDNSATNVVISLIGMKHVQTYLTDNGFQQTKLNRYLMDGRSLALGIDNFTSAAESLQLLQSILTHGKAVTSWFADQQFRYKLPGNFDESNEPVAIYNKTGEGYLIDHDVARLVYNNKQVDVAMLTSGSLSRMDTLNQFNHVGQVLLDWLKTL</sequence>
<gene>
    <name evidence="2" type="ORF">FD17_GL000182</name>
</gene>
<reference evidence="2 3" key="1">
    <citation type="journal article" date="2015" name="Genome Announc.">
        <title>Expanding the biotechnology potential of lactobacilli through comparative genomics of 213 strains and associated genera.</title>
        <authorList>
            <person name="Sun Z."/>
            <person name="Harris H.M."/>
            <person name="McCann A."/>
            <person name="Guo C."/>
            <person name="Argimon S."/>
            <person name="Zhang W."/>
            <person name="Yang X."/>
            <person name="Jeffery I.B."/>
            <person name="Cooney J.C."/>
            <person name="Kagawa T.F."/>
            <person name="Liu W."/>
            <person name="Song Y."/>
            <person name="Salvetti E."/>
            <person name="Wrobel A."/>
            <person name="Rasinkangas P."/>
            <person name="Parkhill J."/>
            <person name="Rea M.C."/>
            <person name="O'Sullivan O."/>
            <person name="Ritari J."/>
            <person name="Douillard F.P."/>
            <person name="Paul Ross R."/>
            <person name="Yang R."/>
            <person name="Briner A.E."/>
            <person name="Felis G.E."/>
            <person name="de Vos W.M."/>
            <person name="Barrangou R."/>
            <person name="Klaenhammer T.R."/>
            <person name="Caufield P.W."/>
            <person name="Cui Y."/>
            <person name="Zhang H."/>
            <person name="O'Toole P.W."/>
        </authorList>
    </citation>
    <scope>NUCLEOTIDE SEQUENCE [LARGE SCALE GENOMIC DNA]</scope>
    <source>
        <strain evidence="2 3">DSM 19904</strain>
    </source>
</reference>
<dbReference type="SUPFAM" id="SSF56601">
    <property type="entry name" value="beta-lactamase/transpeptidase-like"/>
    <property type="match status" value="1"/>
</dbReference>
<dbReference type="RefSeq" id="WP_057822820.1">
    <property type="nucleotide sequence ID" value="NZ_AZEA01000001.1"/>
</dbReference>
<dbReference type="OrthoDB" id="9775096at2"/>
<accession>A0A0R1L318</accession>
<dbReference type="Pfam" id="PF13354">
    <property type="entry name" value="Beta-lactamase2"/>
    <property type="match status" value="1"/>
</dbReference>
<evidence type="ECO:0000259" key="1">
    <source>
        <dbReference type="Pfam" id="PF13354"/>
    </source>
</evidence>
<dbReference type="EMBL" id="AZEA01000001">
    <property type="protein sequence ID" value="KRK89944.1"/>
    <property type="molecule type" value="Genomic_DNA"/>
</dbReference>
<dbReference type="GO" id="GO:0008800">
    <property type="term" value="F:beta-lactamase activity"/>
    <property type="evidence" value="ECO:0007669"/>
    <property type="project" value="InterPro"/>
</dbReference>
<proteinExistence type="predicted"/>
<dbReference type="GO" id="GO:0030655">
    <property type="term" value="P:beta-lactam antibiotic catabolic process"/>
    <property type="evidence" value="ECO:0007669"/>
    <property type="project" value="InterPro"/>
</dbReference>
<dbReference type="InterPro" id="IPR000871">
    <property type="entry name" value="Beta-lactam_class-A"/>
</dbReference>
<dbReference type="Gene3D" id="3.40.710.10">
    <property type="entry name" value="DD-peptidase/beta-lactamase superfamily"/>
    <property type="match status" value="1"/>
</dbReference>
<evidence type="ECO:0000313" key="3">
    <source>
        <dbReference type="Proteomes" id="UP000051581"/>
    </source>
</evidence>
<dbReference type="PANTHER" id="PTHR35333">
    <property type="entry name" value="BETA-LACTAMASE"/>
    <property type="match status" value="1"/>
</dbReference>
<dbReference type="AlphaFoldDB" id="A0A0R1L318"/>
<protein>
    <submittedName>
        <fullName evidence="2">Beta-lactamase class A</fullName>
    </submittedName>
</protein>
<keyword evidence="3" id="KW-1185">Reference proteome</keyword>
<dbReference type="GO" id="GO:0046677">
    <property type="term" value="P:response to antibiotic"/>
    <property type="evidence" value="ECO:0007669"/>
    <property type="project" value="InterPro"/>
</dbReference>
<dbReference type="PATRIC" id="fig|1423808.3.peg.181"/>
<dbReference type="InterPro" id="IPR045155">
    <property type="entry name" value="Beta-lactam_cat"/>
</dbReference>
<name>A0A0R1L318_9LACO</name>